<feature type="transmembrane region" description="Helical" evidence="11">
    <location>
        <begin position="232"/>
        <end position="254"/>
    </location>
</feature>
<keyword evidence="4" id="KW-0997">Cell inner membrane</keyword>
<evidence type="ECO:0000256" key="4">
    <source>
        <dbReference type="ARBA" id="ARBA00022519"/>
    </source>
</evidence>
<feature type="transmembrane region" description="Helical" evidence="11">
    <location>
        <begin position="105"/>
        <end position="131"/>
    </location>
</feature>
<accession>A0A2S8S2U1</accession>
<keyword evidence="8 11" id="KW-1133">Transmembrane helix</keyword>
<evidence type="ECO:0000256" key="7">
    <source>
        <dbReference type="ARBA" id="ARBA00022985"/>
    </source>
</evidence>
<dbReference type="Pfam" id="PF00892">
    <property type="entry name" value="EamA"/>
    <property type="match status" value="2"/>
</dbReference>
<evidence type="ECO:0000256" key="5">
    <source>
        <dbReference type="ARBA" id="ARBA00022556"/>
    </source>
</evidence>
<feature type="domain" description="EamA" evidence="12">
    <location>
        <begin position="145"/>
        <end position="276"/>
    </location>
</feature>
<feature type="transmembrane region" description="Helical" evidence="11">
    <location>
        <begin position="205"/>
        <end position="226"/>
    </location>
</feature>
<dbReference type="EMBL" id="PVEP01000011">
    <property type="protein sequence ID" value="PQV55129.1"/>
    <property type="molecule type" value="Genomic_DNA"/>
</dbReference>
<evidence type="ECO:0000256" key="2">
    <source>
        <dbReference type="ARBA" id="ARBA00022475"/>
    </source>
</evidence>
<keyword evidence="7" id="KW-0448">Lipopolysaccharide biosynthesis</keyword>
<keyword evidence="14" id="KW-1185">Reference proteome</keyword>
<reference evidence="13 14" key="1">
    <citation type="submission" date="2018-02" db="EMBL/GenBank/DDBJ databases">
        <title>Genomic Encyclopedia of Archaeal and Bacterial Type Strains, Phase II (KMG-II): from individual species to whole genera.</title>
        <authorList>
            <person name="Goeker M."/>
        </authorList>
    </citation>
    <scope>NUCLEOTIDE SEQUENCE [LARGE SCALE GENOMIC DNA]</scope>
    <source>
        <strain evidence="13 14">DSM 18921</strain>
    </source>
</reference>
<feature type="transmembrane region" description="Helical" evidence="11">
    <location>
        <begin position="143"/>
        <end position="160"/>
    </location>
</feature>
<keyword evidence="3" id="KW-0444">Lipid biosynthesis</keyword>
<evidence type="ECO:0000313" key="13">
    <source>
        <dbReference type="EMBL" id="PQV55129.1"/>
    </source>
</evidence>
<protein>
    <submittedName>
        <fullName evidence="13">Putative membrane protein</fullName>
    </submittedName>
</protein>
<comment type="caution">
    <text evidence="13">The sequence shown here is derived from an EMBL/GenBank/DDBJ whole genome shotgun (WGS) entry which is preliminary data.</text>
</comment>
<evidence type="ECO:0000256" key="8">
    <source>
        <dbReference type="ARBA" id="ARBA00022989"/>
    </source>
</evidence>
<dbReference type="InterPro" id="IPR000390">
    <property type="entry name" value="Small_drug/metabolite_transptr"/>
</dbReference>
<feature type="transmembrane region" description="Helical" evidence="11">
    <location>
        <begin position="30"/>
        <end position="49"/>
    </location>
</feature>
<evidence type="ECO:0000256" key="3">
    <source>
        <dbReference type="ARBA" id="ARBA00022516"/>
    </source>
</evidence>
<evidence type="ECO:0000256" key="11">
    <source>
        <dbReference type="SAM" id="Phobius"/>
    </source>
</evidence>
<dbReference type="InterPro" id="IPR037185">
    <property type="entry name" value="EmrE-like"/>
</dbReference>
<dbReference type="Gene3D" id="1.10.3730.20">
    <property type="match status" value="2"/>
</dbReference>
<dbReference type="GO" id="GO:0005886">
    <property type="term" value="C:plasma membrane"/>
    <property type="evidence" value="ECO:0007669"/>
    <property type="project" value="UniProtKB-SubCell"/>
</dbReference>
<comment type="subcellular location">
    <subcellularLocation>
        <location evidence="1">Cell membrane</location>
        <topology evidence="1">Multi-pass membrane protein</topology>
    </subcellularLocation>
</comment>
<keyword evidence="2" id="KW-1003">Cell membrane</keyword>
<keyword evidence="10 11" id="KW-0472">Membrane</keyword>
<dbReference type="OrthoDB" id="9783707at2"/>
<evidence type="ECO:0000259" key="12">
    <source>
        <dbReference type="Pfam" id="PF00892"/>
    </source>
</evidence>
<feature type="transmembrane region" description="Helical" evidence="11">
    <location>
        <begin position="172"/>
        <end position="193"/>
    </location>
</feature>
<sequence length="280" mass="29285">MTVTVLLAVLGAAFLHASWNALLRVGTSRVAAMMVLSAGQGVIGLGVVLTHDWPGAAVWPWILASGLIHTGYQTFLAFAYEHGDLGRVYPLARGTAPMLTLLANALWLGEAVSAMETLGILVLGAGIILLAGGVWRSGESRRMLPYAFGAAFATAGYTVVDGIGARIEGQAVVYLGWVMVVAGVAFAALMLALRGRASLPRSGRVWALGSLGAVFSYGAYAVVVWAMTVAPIPLVAALRETSIFFAVMIGWLVFRERMTPLKGVSAAMIVAGVLLTRLAA</sequence>
<dbReference type="GO" id="GO:0022857">
    <property type="term" value="F:transmembrane transporter activity"/>
    <property type="evidence" value="ECO:0007669"/>
    <property type="project" value="InterPro"/>
</dbReference>
<keyword evidence="5" id="KW-0441">Lipid A biosynthesis</keyword>
<proteinExistence type="predicted"/>
<name>A0A2S8S2U1_9RHOB</name>
<dbReference type="RefSeq" id="WP_105516197.1">
    <property type="nucleotide sequence ID" value="NZ_PVEP01000011.1"/>
</dbReference>
<evidence type="ECO:0000256" key="9">
    <source>
        <dbReference type="ARBA" id="ARBA00023098"/>
    </source>
</evidence>
<keyword evidence="9" id="KW-0443">Lipid metabolism</keyword>
<evidence type="ECO:0000256" key="1">
    <source>
        <dbReference type="ARBA" id="ARBA00004651"/>
    </source>
</evidence>
<feature type="domain" description="EamA" evidence="12">
    <location>
        <begin position="6"/>
        <end position="130"/>
    </location>
</feature>
<dbReference type="GO" id="GO:0009245">
    <property type="term" value="P:lipid A biosynthetic process"/>
    <property type="evidence" value="ECO:0007669"/>
    <property type="project" value="UniProtKB-KW"/>
</dbReference>
<dbReference type="PANTHER" id="PTHR30561:SF9">
    <property type="entry name" value="4-AMINO-4-DEOXY-L-ARABINOSE-PHOSPHOUNDECAPRENOL FLIPPASE SUBUNIT ARNF-RELATED"/>
    <property type="match status" value="1"/>
</dbReference>
<dbReference type="InterPro" id="IPR000620">
    <property type="entry name" value="EamA_dom"/>
</dbReference>
<dbReference type="GO" id="GO:0009103">
    <property type="term" value="P:lipopolysaccharide biosynthetic process"/>
    <property type="evidence" value="ECO:0007669"/>
    <property type="project" value="UniProtKB-KW"/>
</dbReference>
<feature type="transmembrane region" description="Helical" evidence="11">
    <location>
        <begin position="61"/>
        <end position="80"/>
    </location>
</feature>
<dbReference type="PANTHER" id="PTHR30561">
    <property type="entry name" value="SMR FAMILY PROTON-DEPENDENT DRUG EFFLUX TRANSPORTER SUGE"/>
    <property type="match status" value="1"/>
</dbReference>
<organism evidence="13 14">
    <name type="scientific">Albidovulum denitrificans</name>
    <dbReference type="NCBI Taxonomy" id="404881"/>
    <lineage>
        <taxon>Bacteria</taxon>
        <taxon>Pseudomonadati</taxon>
        <taxon>Pseudomonadota</taxon>
        <taxon>Alphaproteobacteria</taxon>
        <taxon>Rhodobacterales</taxon>
        <taxon>Paracoccaceae</taxon>
        <taxon>Albidovulum</taxon>
    </lineage>
</organism>
<dbReference type="AlphaFoldDB" id="A0A2S8S2U1"/>
<gene>
    <name evidence="13" type="ORF">LX70_03647</name>
</gene>
<evidence type="ECO:0000313" key="14">
    <source>
        <dbReference type="Proteomes" id="UP000238338"/>
    </source>
</evidence>
<evidence type="ECO:0000256" key="6">
    <source>
        <dbReference type="ARBA" id="ARBA00022692"/>
    </source>
</evidence>
<evidence type="ECO:0000256" key="10">
    <source>
        <dbReference type="ARBA" id="ARBA00023136"/>
    </source>
</evidence>
<keyword evidence="6 11" id="KW-0812">Transmembrane</keyword>
<dbReference type="Proteomes" id="UP000238338">
    <property type="component" value="Unassembled WGS sequence"/>
</dbReference>
<dbReference type="SUPFAM" id="SSF103481">
    <property type="entry name" value="Multidrug resistance efflux transporter EmrE"/>
    <property type="match status" value="2"/>
</dbReference>